<protein>
    <submittedName>
        <fullName evidence="1">Uncharacterized protein</fullName>
    </submittedName>
</protein>
<accession>A0AAE6UYM1</accession>
<gene>
    <name evidence="1" type="ORF">GP482_04780</name>
</gene>
<dbReference type="RefSeq" id="WP_158914150.1">
    <property type="nucleotide sequence ID" value="NZ_CP046875.1"/>
</dbReference>
<name>A0AAE6UYM1_9STRE</name>
<organism evidence="1 2">
    <name type="scientific">Streptococcus ruminicola</name>
    <dbReference type="NCBI Taxonomy" id="2686210"/>
    <lineage>
        <taxon>Bacteria</taxon>
        <taxon>Bacillati</taxon>
        <taxon>Bacillota</taxon>
        <taxon>Bacilli</taxon>
        <taxon>Lactobacillales</taxon>
        <taxon>Streptococcaceae</taxon>
        <taxon>Streptococcus</taxon>
    </lineage>
</organism>
<evidence type="ECO:0000313" key="2">
    <source>
        <dbReference type="Proteomes" id="UP000433223"/>
    </source>
</evidence>
<keyword evidence="2" id="KW-1185">Reference proteome</keyword>
<dbReference type="AlphaFoldDB" id="A0AAE6UYM1"/>
<sequence>MAGLVSKKSLFCQCYSDLVTPLATQIAPAHTEVHIFYAEKMGKKYLKRYQKHFKNLIIHLKVENNLKIYF</sequence>
<dbReference type="Proteomes" id="UP000433223">
    <property type="component" value="Chromosome"/>
</dbReference>
<proteinExistence type="predicted"/>
<reference evidence="1 2" key="1">
    <citation type="submission" date="2019-12" db="EMBL/GenBank/DDBJ databases">
        <title>Complete genome sequence of Streptococcus lutetiensis CNU 77-61 isolated from Capra aegagrus hircus.</title>
        <authorList>
            <person name="Park S.Y."/>
            <person name="Kim J.H."/>
            <person name="Seo S.W."/>
        </authorList>
    </citation>
    <scope>NUCLEOTIDE SEQUENCE [LARGE SCALE GENOMIC DNA]</scope>
    <source>
        <strain evidence="1 2">CNU_77-61</strain>
    </source>
</reference>
<dbReference type="EMBL" id="CP046875">
    <property type="protein sequence ID" value="QGZ27494.1"/>
    <property type="molecule type" value="Genomic_DNA"/>
</dbReference>
<evidence type="ECO:0000313" key="1">
    <source>
        <dbReference type="EMBL" id="QGZ27494.1"/>
    </source>
</evidence>